<keyword evidence="1" id="KW-1003">Cell membrane</keyword>
<dbReference type="HAMAP" id="MF_00386">
    <property type="entry name" value="UPF0161_YidD"/>
    <property type="match status" value="1"/>
</dbReference>
<comment type="subcellular location">
    <subcellularLocation>
        <location evidence="1">Cell membrane</location>
        <topology evidence="1">Peripheral membrane protein</topology>
        <orientation evidence="1">Cytoplasmic side</orientation>
    </subcellularLocation>
</comment>
<gene>
    <name evidence="2" type="ORF">A2W05_01225</name>
</gene>
<dbReference type="Proteomes" id="UP000178797">
    <property type="component" value="Unassembled WGS sequence"/>
</dbReference>
<dbReference type="Pfam" id="PF01809">
    <property type="entry name" value="YidD"/>
    <property type="match status" value="1"/>
</dbReference>
<evidence type="ECO:0000256" key="1">
    <source>
        <dbReference type="HAMAP-Rule" id="MF_00386"/>
    </source>
</evidence>
<dbReference type="PANTHER" id="PTHR33383:SF1">
    <property type="entry name" value="MEMBRANE PROTEIN INSERTION EFFICIENCY FACTOR-RELATED"/>
    <property type="match status" value="1"/>
</dbReference>
<evidence type="ECO:0000313" key="2">
    <source>
        <dbReference type="EMBL" id="OGL43516.1"/>
    </source>
</evidence>
<name>A0A1F7RPM7_9BACT</name>
<keyword evidence="1" id="KW-0472">Membrane</keyword>
<reference evidence="2 3" key="1">
    <citation type="journal article" date="2016" name="Nat. Commun.">
        <title>Thousands of microbial genomes shed light on interconnected biogeochemical processes in an aquifer system.</title>
        <authorList>
            <person name="Anantharaman K."/>
            <person name="Brown C.T."/>
            <person name="Hug L.A."/>
            <person name="Sharon I."/>
            <person name="Castelle C.J."/>
            <person name="Probst A.J."/>
            <person name="Thomas B.C."/>
            <person name="Singh A."/>
            <person name="Wilkins M.J."/>
            <person name="Karaoz U."/>
            <person name="Brodie E.L."/>
            <person name="Williams K.H."/>
            <person name="Hubbard S.S."/>
            <person name="Banfield J.F."/>
        </authorList>
    </citation>
    <scope>NUCLEOTIDE SEQUENCE [LARGE SCALE GENOMIC DNA]</scope>
</reference>
<proteinExistence type="inferred from homology"/>
<sequence length="73" mass="8271">MANILKLFVVFLIKVYQVLFSPLLPPSCIYTPSCSEYACQAFNHYGLVKGLWLSVRRVAKCNPFEQGGFDPLK</sequence>
<protein>
    <recommendedName>
        <fullName evidence="1">Putative membrane protein insertion efficiency factor</fullName>
    </recommendedName>
</protein>
<comment type="function">
    <text evidence="1">Could be involved in insertion of integral membrane proteins into the membrane.</text>
</comment>
<dbReference type="PANTHER" id="PTHR33383">
    <property type="entry name" value="MEMBRANE PROTEIN INSERTION EFFICIENCY FACTOR-RELATED"/>
    <property type="match status" value="1"/>
</dbReference>
<accession>A0A1F7RPM7</accession>
<dbReference type="InterPro" id="IPR002696">
    <property type="entry name" value="Membr_insert_effic_factor_YidD"/>
</dbReference>
<dbReference type="NCBIfam" id="TIGR00278">
    <property type="entry name" value="membrane protein insertion efficiency factor YidD"/>
    <property type="match status" value="1"/>
</dbReference>
<organism evidence="2 3">
    <name type="scientific">Candidatus Schekmanbacteria bacterium RBG_16_38_10</name>
    <dbReference type="NCBI Taxonomy" id="1817879"/>
    <lineage>
        <taxon>Bacteria</taxon>
        <taxon>Candidatus Schekmaniibacteriota</taxon>
    </lineage>
</organism>
<evidence type="ECO:0000313" key="3">
    <source>
        <dbReference type="Proteomes" id="UP000178797"/>
    </source>
</evidence>
<dbReference type="GO" id="GO:0005886">
    <property type="term" value="C:plasma membrane"/>
    <property type="evidence" value="ECO:0007669"/>
    <property type="project" value="UniProtKB-SubCell"/>
</dbReference>
<comment type="caution">
    <text evidence="2">The sequence shown here is derived from an EMBL/GenBank/DDBJ whole genome shotgun (WGS) entry which is preliminary data.</text>
</comment>
<dbReference type="EMBL" id="MGDE01000223">
    <property type="protein sequence ID" value="OGL43516.1"/>
    <property type="molecule type" value="Genomic_DNA"/>
</dbReference>
<dbReference type="SMART" id="SM01234">
    <property type="entry name" value="Haemolytic"/>
    <property type="match status" value="1"/>
</dbReference>
<comment type="similarity">
    <text evidence="1">Belongs to the UPF0161 family.</text>
</comment>
<dbReference type="AlphaFoldDB" id="A0A1F7RPM7"/>